<organism evidence="1 2">
    <name type="scientific">Camellia lanceoleosa</name>
    <dbReference type="NCBI Taxonomy" id="1840588"/>
    <lineage>
        <taxon>Eukaryota</taxon>
        <taxon>Viridiplantae</taxon>
        <taxon>Streptophyta</taxon>
        <taxon>Embryophyta</taxon>
        <taxon>Tracheophyta</taxon>
        <taxon>Spermatophyta</taxon>
        <taxon>Magnoliopsida</taxon>
        <taxon>eudicotyledons</taxon>
        <taxon>Gunneridae</taxon>
        <taxon>Pentapetalae</taxon>
        <taxon>asterids</taxon>
        <taxon>Ericales</taxon>
        <taxon>Theaceae</taxon>
        <taxon>Camellia</taxon>
    </lineage>
</organism>
<evidence type="ECO:0000313" key="2">
    <source>
        <dbReference type="Proteomes" id="UP001060215"/>
    </source>
</evidence>
<name>A0ACC0HEQ4_9ERIC</name>
<reference evidence="1 2" key="1">
    <citation type="journal article" date="2022" name="Plant J.">
        <title>Chromosome-level genome of Camellia lanceoleosa provides a valuable resource for understanding genome evolution and self-incompatibility.</title>
        <authorList>
            <person name="Gong W."/>
            <person name="Xiao S."/>
            <person name="Wang L."/>
            <person name="Liao Z."/>
            <person name="Chang Y."/>
            <person name="Mo W."/>
            <person name="Hu G."/>
            <person name="Li W."/>
            <person name="Zhao G."/>
            <person name="Zhu H."/>
            <person name="Hu X."/>
            <person name="Ji K."/>
            <person name="Xiang X."/>
            <person name="Song Q."/>
            <person name="Yuan D."/>
            <person name="Jin S."/>
            <person name="Zhang L."/>
        </authorList>
    </citation>
    <scope>NUCLEOTIDE SEQUENCE [LARGE SCALE GENOMIC DNA]</scope>
    <source>
        <strain evidence="1">SQ_2022a</strain>
    </source>
</reference>
<protein>
    <submittedName>
        <fullName evidence="1">Uncharacterized protein</fullName>
    </submittedName>
</protein>
<proteinExistence type="predicted"/>
<dbReference type="Proteomes" id="UP001060215">
    <property type="component" value="Chromosome 5"/>
</dbReference>
<evidence type="ECO:0000313" key="1">
    <source>
        <dbReference type="EMBL" id="KAI8010992.1"/>
    </source>
</evidence>
<comment type="caution">
    <text evidence="1">The sequence shown here is derived from an EMBL/GenBank/DDBJ whole genome shotgun (WGS) entry which is preliminary data.</text>
</comment>
<dbReference type="EMBL" id="CM045762">
    <property type="protein sequence ID" value="KAI8010992.1"/>
    <property type="molecule type" value="Genomic_DNA"/>
</dbReference>
<gene>
    <name evidence="1" type="ORF">LOK49_LG06G00575</name>
</gene>
<accession>A0ACC0HEQ4</accession>
<sequence>MYECHSKVGRATWWTSWTSSQPLRSRLSNMLNLLDGQTITPKWAEQHVGPPGWTTILE</sequence>
<keyword evidence="2" id="KW-1185">Reference proteome</keyword>